<evidence type="ECO:0000313" key="2">
    <source>
        <dbReference type="EMBL" id="MCW8344765.1"/>
    </source>
</evidence>
<organism evidence="2 3">
    <name type="scientific">Vibrio qingdaonensis</name>
    <dbReference type="NCBI Taxonomy" id="2829491"/>
    <lineage>
        <taxon>Bacteria</taxon>
        <taxon>Pseudomonadati</taxon>
        <taxon>Pseudomonadota</taxon>
        <taxon>Gammaproteobacteria</taxon>
        <taxon>Vibrionales</taxon>
        <taxon>Vibrionaceae</taxon>
        <taxon>Vibrio</taxon>
    </lineage>
</organism>
<proteinExistence type="predicted"/>
<evidence type="ECO:0000313" key="3">
    <source>
        <dbReference type="Proteomes" id="UP001155587"/>
    </source>
</evidence>
<feature type="transmembrane region" description="Helical" evidence="1">
    <location>
        <begin position="29"/>
        <end position="48"/>
    </location>
</feature>
<keyword evidence="1" id="KW-1133">Transmembrane helix</keyword>
<keyword evidence="3" id="KW-1185">Reference proteome</keyword>
<comment type="caution">
    <text evidence="2">The sequence shown here is derived from an EMBL/GenBank/DDBJ whole genome shotgun (WGS) entry which is preliminary data.</text>
</comment>
<keyword evidence="1" id="KW-0812">Transmembrane</keyword>
<evidence type="ECO:0000256" key="1">
    <source>
        <dbReference type="SAM" id="Phobius"/>
    </source>
</evidence>
<gene>
    <name evidence="2" type="ORF">MD535_01835</name>
</gene>
<accession>A0A9X3HUR9</accession>
<dbReference type="AlphaFoldDB" id="A0A9X3HUR9"/>
<sequence length="86" mass="9626">MEPEMLFWLSFYGFFLVLSVVVGAKKGRVIAGALLGYVLGPVGLILILCSSDKRMVPCPHCGEKTHRHSYQCQRCHEKVYGCLHSN</sequence>
<dbReference type="Proteomes" id="UP001155587">
    <property type="component" value="Unassembled WGS sequence"/>
</dbReference>
<keyword evidence="1" id="KW-0472">Membrane</keyword>
<dbReference type="EMBL" id="JAKRRY010000001">
    <property type="protein sequence ID" value="MCW8344765.1"/>
    <property type="molecule type" value="Genomic_DNA"/>
</dbReference>
<dbReference type="RefSeq" id="WP_265673206.1">
    <property type="nucleotide sequence ID" value="NZ_JAKRRY010000001.1"/>
</dbReference>
<name>A0A9X3HUR9_9VIBR</name>
<protein>
    <submittedName>
        <fullName evidence="2">Phage terminase large subunit family protein</fullName>
    </submittedName>
</protein>
<feature type="transmembrane region" description="Helical" evidence="1">
    <location>
        <begin position="6"/>
        <end position="24"/>
    </location>
</feature>
<reference evidence="2" key="1">
    <citation type="submission" date="2022-02" db="EMBL/GenBank/DDBJ databases">
        <title>Vibrio sp. nov, a new bacterium isolated from seawater.</title>
        <authorList>
            <person name="Yuan Y."/>
        </authorList>
    </citation>
    <scope>NUCLEOTIDE SEQUENCE</scope>
    <source>
        <strain evidence="2">ZSDZ65</strain>
    </source>
</reference>